<dbReference type="Pfam" id="PF00270">
    <property type="entry name" value="DEAD"/>
    <property type="match status" value="1"/>
</dbReference>
<dbReference type="Pfam" id="PF00271">
    <property type="entry name" value="Helicase_C"/>
    <property type="match status" value="1"/>
</dbReference>
<dbReference type="GeneTree" id="ENSGT00940000158279"/>
<dbReference type="InterPro" id="IPR011545">
    <property type="entry name" value="DEAD/DEAH_box_helicase_dom"/>
</dbReference>
<dbReference type="PROSITE" id="PS00690">
    <property type="entry name" value="DEAH_ATP_HELICASE"/>
    <property type="match status" value="1"/>
</dbReference>
<dbReference type="GO" id="GO:0016787">
    <property type="term" value="F:hydrolase activity"/>
    <property type="evidence" value="ECO:0007669"/>
    <property type="project" value="UniProtKB-KW"/>
</dbReference>
<reference evidence="9" key="2">
    <citation type="submission" date="2025-09" db="UniProtKB">
        <authorList>
            <consortium name="Ensembl"/>
        </authorList>
    </citation>
    <scope>IDENTIFICATION</scope>
</reference>
<keyword evidence="3" id="KW-0347">Helicase</keyword>
<dbReference type="SMART" id="SM00847">
    <property type="entry name" value="HA2"/>
    <property type="match status" value="1"/>
</dbReference>
<keyword evidence="1" id="KW-0547">Nucleotide-binding</keyword>
<dbReference type="PANTHER" id="PTHR18934">
    <property type="entry name" value="ATP-DEPENDENT RNA HELICASE"/>
    <property type="match status" value="1"/>
</dbReference>
<protein>
    <submittedName>
        <fullName evidence="9">DEAH (Asp-Glu-Ala-His) box helicase 30</fullName>
    </submittedName>
</protein>
<feature type="compositionally biased region" description="Basic and acidic residues" evidence="6">
    <location>
        <begin position="173"/>
        <end position="186"/>
    </location>
</feature>
<dbReference type="InterPro" id="IPR027417">
    <property type="entry name" value="P-loop_NTPase"/>
</dbReference>
<dbReference type="InterPro" id="IPR007502">
    <property type="entry name" value="Helicase-assoc_dom"/>
</dbReference>
<evidence type="ECO:0000256" key="5">
    <source>
        <dbReference type="ARBA" id="ARBA00047984"/>
    </source>
</evidence>
<dbReference type="Proteomes" id="UP000694388">
    <property type="component" value="Unplaced"/>
</dbReference>
<dbReference type="GO" id="GO:0005524">
    <property type="term" value="F:ATP binding"/>
    <property type="evidence" value="ECO:0007669"/>
    <property type="project" value="UniProtKB-KW"/>
</dbReference>
<evidence type="ECO:0000256" key="4">
    <source>
        <dbReference type="ARBA" id="ARBA00022840"/>
    </source>
</evidence>
<proteinExistence type="predicted"/>
<organism evidence="9 10">
    <name type="scientific">Eptatretus burgeri</name>
    <name type="common">Inshore hagfish</name>
    <dbReference type="NCBI Taxonomy" id="7764"/>
    <lineage>
        <taxon>Eukaryota</taxon>
        <taxon>Metazoa</taxon>
        <taxon>Chordata</taxon>
        <taxon>Craniata</taxon>
        <taxon>Vertebrata</taxon>
        <taxon>Cyclostomata</taxon>
        <taxon>Myxini</taxon>
        <taxon>Myxiniformes</taxon>
        <taxon>Myxinidae</taxon>
        <taxon>Eptatretinae</taxon>
        <taxon>Eptatretus</taxon>
    </lineage>
</organism>
<dbReference type="Pfam" id="PF07717">
    <property type="entry name" value="OB_NTP_bind"/>
    <property type="match status" value="1"/>
</dbReference>
<evidence type="ECO:0000313" key="9">
    <source>
        <dbReference type="Ensembl" id="ENSEBUP00000026807.1"/>
    </source>
</evidence>
<dbReference type="SMART" id="SM00487">
    <property type="entry name" value="DEXDc"/>
    <property type="match status" value="1"/>
</dbReference>
<dbReference type="SMART" id="SM00490">
    <property type="entry name" value="HELICc"/>
    <property type="match status" value="1"/>
</dbReference>
<evidence type="ECO:0000256" key="6">
    <source>
        <dbReference type="SAM" id="MobiDB-lite"/>
    </source>
</evidence>
<dbReference type="GO" id="GO:0005737">
    <property type="term" value="C:cytoplasm"/>
    <property type="evidence" value="ECO:0007669"/>
    <property type="project" value="TreeGrafter"/>
</dbReference>
<dbReference type="GO" id="GO:0003724">
    <property type="term" value="F:RNA helicase activity"/>
    <property type="evidence" value="ECO:0007669"/>
    <property type="project" value="UniProtKB-EC"/>
</dbReference>
<comment type="catalytic activity">
    <reaction evidence="5">
        <text>ATP + H2O = ADP + phosphate + H(+)</text>
        <dbReference type="Rhea" id="RHEA:13065"/>
        <dbReference type="ChEBI" id="CHEBI:15377"/>
        <dbReference type="ChEBI" id="CHEBI:15378"/>
        <dbReference type="ChEBI" id="CHEBI:30616"/>
        <dbReference type="ChEBI" id="CHEBI:43474"/>
        <dbReference type="ChEBI" id="CHEBI:456216"/>
        <dbReference type="EC" id="3.6.4.13"/>
    </reaction>
</comment>
<sequence length="1139" mass="126930">MAKQQFSYHVQDGTFKRCLLHVSWPADLWVEGRGWRKVQAERHAAALACQRLKDLGFIGKDNEPLKTANCRLSRRADQTGTLVKQCSSSGFTSPIGIAQNDVHVGRLQLLPSVWNCSDRRKGGGGGGGGGERRVFNESFGSRGGGDDHNGQSGGDGMDGWWSSLGEFTQQMDKAAKSDTRMESEVRSRRKRRLVSHTRKSPSMVNDMTVEPFQSSFINVEKCGITKRSARSDHTGVPDNVAAISALAKFPQPKQLLHNVLQIATGNPASKYMQYYSNRRPPFTCRLKLFWPSPNDFVAQSPNKEQAKRWVTALACVWLQEQGLVSSHGQPLPQVAYCQEEVKKARARNALPTPVSLPPMLASQLHAYLVQNEPSEEEQKDLMDEEDFELEGFDKKDIFTGEDYTPLDAELERSMNLKLNSLWSSGLRPPVSVLPINKYKKEILMALDRHRVIIISGDTGCGKTTRIPQFILEQAALADRGVTCNVIVTQPRRLSAITVCQRVQHELGPALCGNVGYQVRLDSMPPKSGGALLFCTVGVLLRKLQRNPTLCGVSHVIVDEVHERSIDTDFLLALLRPVLRVNPGLRIILASAALDATRLSNYFGEAPVLHVPGKVFPIQTYYLPEVCRMMGPPGVAVHSSLPKIDQQAIFQKPPQHMRKVVLATTIAETSITINDIVHVIDTGCRKQQNYDRRCQVSSLDTEWVSRVNVIQRRGRAGRCCPGFAYHLFSQNRLKALDEFETPEILRTPLENLVLQTKVHVPHMRALEFLSQALECPPLEAVQDAVTNLQDLELLDDDEKLTALGRRVSHVAAEPHLAKAVVLATSLRCLQPLLAIVACLTHDPFRSVPSERAILNQVKRNLVRGRRSDHLAYVLGIEAWERSALGFGKFSSFNRMQQELLLHPPAVRFVKGLMQQFAQNLQEAGLVRNTKSCLRPDAEYNNMSQEHELVLGVLTAGLYPNLIQIKRGTVTNSKFRPNDLSFHTRRGHVILHSSSINRNEEVFHSRYLVYHTAVRSNGKVFIRDCSMINPLALLLLTHAPLYLRESQEGVLLELGEGGFVVRLLASPPDTQLLCCLRKAVHRMLVERLNGPVSPTAHARHTALLRLLVAVLNAPQQSFSEGVTSCDTGDKPMLVEEGFCSN</sequence>
<feature type="domain" description="Helicase C-terminal" evidence="8">
    <location>
        <begin position="572"/>
        <end position="759"/>
    </location>
</feature>
<evidence type="ECO:0000313" key="10">
    <source>
        <dbReference type="Proteomes" id="UP000694388"/>
    </source>
</evidence>
<dbReference type="SUPFAM" id="SSF52540">
    <property type="entry name" value="P-loop containing nucleoside triphosphate hydrolases"/>
    <property type="match status" value="1"/>
</dbReference>
<dbReference type="PROSITE" id="PS51194">
    <property type="entry name" value="HELICASE_CTER"/>
    <property type="match status" value="1"/>
</dbReference>
<dbReference type="Gene3D" id="1.20.120.1080">
    <property type="match status" value="1"/>
</dbReference>
<dbReference type="InterPro" id="IPR001650">
    <property type="entry name" value="Helicase_C-like"/>
</dbReference>
<dbReference type="Pfam" id="PF21010">
    <property type="entry name" value="HA2_C"/>
    <property type="match status" value="1"/>
</dbReference>
<dbReference type="InterPro" id="IPR014001">
    <property type="entry name" value="Helicase_ATP-bd"/>
</dbReference>
<name>A0A8C4RAX6_EPTBU</name>
<keyword evidence="4" id="KW-0067">ATP-binding</keyword>
<dbReference type="AlphaFoldDB" id="A0A8C4RAX6"/>
<dbReference type="GO" id="GO:0005634">
    <property type="term" value="C:nucleus"/>
    <property type="evidence" value="ECO:0007669"/>
    <property type="project" value="TreeGrafter"/>
</dbReference>
<dbReference type="GO" id="GO:0003678">
    <property type="term" value="F:DNA helicase activity"/>
    <property type="evidence" value="ECO:0007669"/>
    <property type="project" value="TreeGrafter"/>
</dbReference>
<evidence type="ECO:0000256" key="2">
    <source>
        <dbReference type="ARBA" id="ARBA00022801"/>
    </source>
</evidence>
<evidence type="ECO:0000256" key="1">
    <source>
        <dbReference type="ARBA" id="ARBA00022741"/>
    </source>
</evidence>
<keyword evidence="2" id="KW-0378">Hydrolase</keyword>
<evidence type="ECO:0000256" key="3">
    <source>
        <dbReference type="ARBA" id="ARBA00022806"/>
    </source>
</evidence>
<dbReference type="Gene3D" id="3.40.50.300">
    <property type="entry name" value="P-loop containing nucleotide triphosphate hydrolases"/>
    <property type="match status" value="2"/>
</dbReference>
<reference evidence="9" key="1">
    <citation type="submission" date="2025-08" db="UniProtKB">
        <authorList>
            <consortium name="Ensembl"/>
        </authorList>
    </citation>
    <scope>IDENTIFICATION</scope>
</reference>
<dbReference type="InterPro" id="IPR002464">
    <property type="entry name" value="DNA/RNA_helicase_DEAH_CS"/>
</dbReference>
<dbReference type="PROSITE" id="PS51192">
    <property type="entry name" value="HELICASE_ATP_BIND_1"/>
    <property type="match status" value="1"/>
</dbReference>
<accession>A0A8C4RAX6</accession>
<feature type="region of interest" description="Disordered" evidence="6">
    <location>
        <begin position="119"/>
        <end position="200"/>
    </location>
</feature>
<evidence type="ECO:0000259" key="8">
    <source>
        <dbReference type="PROSITE" id="PS51194"/>
    </source>
</evidence>
<evidence type="ECO:0000259" key="7">
    <source>
        <dbReference type="PROSITE" id="PS51192"/>
    </source>
</evidence>
<dbReference type="InterPro" id="IPR011709">
    <property type="entry name" value="DEAD-box_helicase_OB_fold"/>
</dbReference>
<feature type="domain" description="Helicase ATP-binding" evidence="7">
    <location>
        <begin position="443"/>
        <end position="611"/>
    </location>
</feature>
<dbReference type="CDD" id="cd18791">
    <property type="entry name" value="SF2_C_RHA"/>
    <property type="match status" value="1"/>
</dbReference>
<feature type="compositionally biased region" description="Basic residues" evidence="6">
    <location>
        <begin position="187"/>
        <end position="199"/>
    </location>
</feature>
<dbReference type="Gene3D" id="3.30.160.20">
    <property type="match status" value="2"/>
</dbReference>
<keyword evidence="10" id="KW-1185">Reference proteome</keyword>
<dbReference type="PANTHER" id="PTHR18934:SF257">
    <property type="entry name" value="ATP-DEPENDENT RNA HELICASE DHX30"/>
    <property type="match status" value="1"/>
</dbReference>
<dbReference type="Ensembl" id="ENSEBUT00000027383.1">
    <property type="protein sequence ID" value="ENSEBUP00000026807.1"/>
    <property type="gene ID" value="ENSEBUG00000016505.1"/>
</dbReference>
<dbReference type="GO" id="GO:0002151">
    <property type="term" value="F:G-quadruplex RNA binding"/>
    <property type="evidence" value="ECO:0007669"/>
    <property type="project" value="TreeGrafter"/>
</dbReference>